<organism evidence="4 5">
    <name type="scientific">Vulcaniibacterium tengchongense</name>
    <dbReference type="NCBI Taxonomy" id="1273429"/>
    <lineage>
        <taxon>Bacteria</taxon>
        <taxon>Pseudomonadati</taxon>
        <taxon>Pseudomonadota</taxon>
        <taxon>Gammaproteobacteria</taxon>
        <taxon>Lysobacterales</taxon>
        <taxon>Lysobacteraceae</taxon>
        <taxon>Vulcaniibacterium</taxon>
    </lineage>
</organism>
<gene>
    <name evidence="4" type="ORF">EDC50_1008</name>
</gene>
<comment type="caution">
    <text evidence="4">The sequence shown here is derived from an EMBL/GenBank/DDBJ whole genome shotgun (WGS) entry which is preliminary data.</text>
</comment>
<feature type="chain" id="PRO_5018208464" evidence="2">
    <location>
        <begin position="23"/>
        <end position="202"/>
    </location>
</feature>
<dbReference type="AlphaFoldDB" id="A0A3N4VFI2"/>
<keyword evidence="1 2" id="KW-0732">Signal</keyword>
<proteinExistence type="predicted"/>
<dbReference type="RefSeq" id="WP_158635704.1">
    <property type="nucleotide sequence ID" value="NZ_RKQN01000001.1"/>
</dbReference>
<evidence type="ECO:0000313" key="4">
    <source>
        <dbReference type="EMBL" id="RPE81806.1"/>
    </source>
</evidence>
<evidence type="ECO:0000259" key="3">
    <source>
        <dbReference type="Pfam" id="PF13505"/>
    </source>
</evidence>
<dbReference type="Gene3D" id="2.40.160.20">
    <property type="match status" value="1"/>
</dbReference>
<sequence>MNRTLVAALGLALIAAPAVSSAAESDSGFFAAVHGGISSNEIKVPDEGLTTDRRDSAYAVRAGYRWGGALNYGVEAGYADLGSSSVSAADHAGTLGWKAHGVTVGGNLQYDFGGSNWFAGIRGGWFRADNELTASLGGASRRLGTHNNEGWYAGAGVGYKITENLRAGLAYDNYDNRLKIEEAGVKQNFNTEMYSAFFEYKF</sequence>
<name>A0A3N4VFI2_9GAMM</name>
<evidence type="ECO:0000256" key="2">
    <source>
        <dbReference type="SAM" id="SignalP"/>
    </source>
</evidence>
<evidence type="ECO:0000313" key="5">
    <source>
        <dbReference type="Proteomes" id="UP000269708"/>
    </source>
</evidence>
<accession>A0A3N4VFI2</accession>
<feature type="signal peptide" evidence="2">
    <location>
        <begin position="1"/>
        <end position="22"/>
    </location>
</feature>
<dbReference type="SUPFAM" id="SSF56925">
    <property type="entry name" value="OMPA-like"/>
    <property type="match status" value="1"/>
</dbReference>
<protein>
    <submittedName>
        <fullName evidence="4">OOP family OmpA-OmpF porin</fullName>
    </submittedName>
</protein>
<dbReference type="Pfam" id="PF13505">
    <property type="entry name" value="OMP_b-brl"/>
    <property type="match status" value="1"/>
</dbReference>
<dbReference type="Proteomes" id="UP000269708">
    <property type="component" value="Unassembled WGS sequence"/>
</dbReference>
<reference evidence="4 5" key="1">
    <citation type="submission" date="2018-11" db="EMBL/GenBank/DDBJ databases">
        <title>Genomic Encyclopedia of Type Strains, Phase IV (KMG-IV): sequencing the most valuable type-strain genomes for metagenomic binning, comparative biology and taxonomic classification.</title>
        <authorList>
            <person name="Goeker M."/>
        </authorList>
    </citation>
    <scope>NUCLEOTIDE SEQUENCE [LARGE SCALE GENOMIC DNA]</scope>
    <source>
        <strain evidence="4 5">DSM 25623</strain>
    </source>
</reference>
<dbReference type="OrthoDB" id="5735897at2"/>
<dbReference type="InterPro" id="IPR027385">
    <property type="entry name" value="Beta-barrel_OMP"/>
</dbReference>
<evidence type="ECO:0000256" key="1">
    <source>
        <dbReference type="ARBA" id="ARBA00022729"/>
    </source>
</evidence>
<keyword evidence="5" id="KW-1185">Reference proteome</keyword>
<dbReference type="EMBL" id="RKQN01000001">
    <property type="protein sequence ID" value="RPE81806.1"/>
    <property type="molecule type" value="Genomic_DNA"/>
</dbReference>
<dbReference type="InterPro" id="IPR011250">
    <property type="entry name" value="OMP/PagP_B-barrel"/>
</dbReference>
<feature type="domain" description="Outer membrane protein beta-barrel" evidence="3">
    <location>
        <begin position="11"/>
        <end position="202"/>
    </location>
</feature>